<dbReference type="Gene3D" id="2.130.10.10">
    <property type="entry name" value="YVTN repeat-like/Quinoprotein amine dehydrogenase"/>
    <property type="match status" value="3"/>
</dbReference>
<dbReference type="SMART" id="SM00320">
    <property type="entry name" value="WD40"/>
    <property type="match status" value="6"/>
</dbReference>
<comment type="subcellular location">
    <subcellularLocation>
        <location evidence="1">Membrane</location>
        <topology evidence="1">Multi-pass membrane protein</topology>
    </subcellularLocation>
</comment>
<dbReference type="CDD" id="cd00200">
    <property type="entry name" value="WD40"/>
    <property type="match status" value="1"/>
</dbReference>
<evidence type="ECO:0000256" key="5">
    <source>
        <dbReference type="PROSITE-ProRule" id="PRU00221"/>
    </source>
</evidence>
<dbReference type="PROSITE" id="PS50082">
    <property type="entry name" value="WD_REPEATS_2"/>
    <property type="match status" value="5"/>
</dbReference>
<dbReference type="GO" id="GO:0005216">
    <property type="term" value="F:monoatomic ion channel activity"/>
    <property type="evidence" value="ECO:0007669"/>
    <property type="project" value="InterPro"/>
</dbReference>
<feature type="repeat" description="WD" evidence="5">
    <location>
        <begin position="300"/>
        <end position="333"/>
    </location>
</feature>
<evidence type="ECO:0000256" key="3">
    <source>
        <dbReference type="ARBA" id="ARBA00022989"/>
    </source>
</evidence>
<evidence type="ECO:0000256" key="6">
    <source>
        <dbReference type="SAM" id="Phobius"/>
    </source>
</evidence>
<protein>
    <recommendedName>
        <fullName evidence="7">Ion transport domain-containing protein</fullName>
    </recommendedName>
</protein>
<dbReference type="OrthoDB" id="10262475at2759"/>
<dbReference type="SUPFAM" id="SSF50978">
    <property type="entry name" value="WD40 repeat-like"/>
    <property type="match status" value="2"/>
</dbReference>
<gene>
    <name evidence="8" type="ORF">SteCoe_31790</name>
</gene>
<feature type="repeat" description="WD" evidence="5">
    <location>
        <begin position="216"/>
        <end position="257"/>
    </location>
</feature>
<dbReference type="PROSITE" id="PS50294">
    <property type="entry name" value="WD_REPEATS_REGION"/>
    <property type="match status" value="4"/>
</dbReference>
<keyword evidence="2 6" id="KW-0812">Transmembrane</keyword>
<dbReference type="InterPro" id="IPR015943">
    <property type="entry name" value="WD40/YVTN_repeat-like_dom_sf"/>
</dbReference>
<feature type="transmembrane region" description="Helical" evidence="6">
    <location>
        <begin position="994"/>
        <end position="1014"/>
    </location>
</feature>
<dbReference type="Proteomes" id="UP000187209">
    <property type="component" value="Unassembled WGS sequence"/>
</dbReference>
<keyword evidence="9" id="KW-1185">Reference proteome</keyword>
<name>A0A1R2B0J4_9CILI</name>
<dbReference type="Pfam" id="PF00400">
    <property type="entry name" value="WD40"/>
    <property type="match status" value="5"/>
</dbReference>
<feature type="transmembrane region" description="Helical" evidence="6">
    <location>
        <begin position="932"/>
        <end position="953"/>
    </location>
</feature>
<dbReference type="Pfam" id="PF00520">
    <property type="entry name" value="Ion_trans"/>
    <property type="match status" value="1"/>
</dbReference>
<organism evidence="8 9">
    <name type="scientific">Stentor coeruleus</name>
    <dbReference type="NCBI Taxonomy" id="5963"/>
    <lineage>
        <taxon>Eukaryota</taxon>
        <taxon>Sar</taxon>
        <taxon>Alveolata</taxon>
        <taxon>Ciliophora</taxon>
        <taxon>Postciliodesmatophora</taxon>
        <taxon>Heterotrichea</taxon>
        <taxon>Heterotrichida</taxon>
        <taxon>Stentoridae</taxon>
        <taxon>Stentor</taxon>
    </lineage>
</organism>
<keyword evidence="4 6" id="KW-0472">Membrane</keyword>
<feature type="domain" description="Ion transport" evidence="7">
    <location>
        <begin position="900"/>
        <end position="1125"/>
    </location>
</feature>
<dbReference type="GO" id="GO:0016020">
    <property type="term" value="C:membrane"/>
    <property type="evidence" value="ECO:0007669"/>
    <property type="project" value="UniProtKB-SubCell"/>
</dbReference>
<feature type="repeat" description="WD" evidence="5">
    <location>
        <begin position="131"/>
        <end position="172"/>
    </location>
</feature>
<reference evidence="8 9" key="1">
    <citation type="submission" date="2016-11" db="EMBL/GenBank/DDBJ databases">
        <title>The macronuclear genome of Stentor coeruleus: a giant cell with tiny introns.</title>
        <authorList>
            <person name="Slabodnick M."/>
            <person name="Ruby J.G."/>
            <person name="Reiff S.B."/>
            <person name="Swart E.C."/>
            <person name="Gosai S."/>
            <person name="Prabakaran S."/>
            <person name="Witkowska E."/>
            <person name="Larue G.E."/>
            <person name="Fisher S."/>
            <person name="Freeman R.M."/>
            <person name="Gunawardena J."/>
            <person name="Chu W."/>
            <person name="Stover N.A."/>
            <person name="Gregory B.D."/>
            <person name="Nowacki M."/>
            <person name="Derisi J."/>
            <person name="Roy S.W."/>
            <person name="Marshall W.F."/>
            <person name="Sood P."/>
        </authorList>
    </citation>
    <scope>NUCLEOTIDE SEQUENCE [LARGE SCALE GENOMIC DNA]</scope>
    <source>
        <strain evidence="8">WM001</strain>
    </source>
</reference>
<evidence type="ECO:0000256" key="2">
    <source>
        <dbReference type="ARBA" id="ARBA00022692"/>
    </source>
</evidence>
<comment type="caution">
    <text evidence="8">The sequence shown here is derived from an EMBL/GenBank/DDBJ whole genome shotgun (WGS) entry which is preliminary data.</text>
</comment>
<dbReference type="PANTHER" id="PTHR44156">
    <property type="entry name" value="SUPERNUMERARY LIMBS, ISOFORM B-RELATED"/>
    <property type="match status" value="1"/>
</dbReference>
<keyword evidence="5" id="KW-0853">WD repeat</keyword>
<dbReference type="InterPro" id="IPR036322">
    <property type="entry name" value="WD40_repeat_dom_sf"/>
</dbReference>
<feature type="repeat" description="WD" evidence="5">
    <location>
        <begin position="174"/>
        <end position="215"/>
    </location>
</feature>
<evidence type="ECO:0000256" key="1">
    <source>
        <dbReference type="ARBA" id="ARBA00004141"/>
    </source>
</evidence>
<dbReference type="InterPro" id="IPR005821">
    <property type="entry name" value="Ion_trans_dom"/>
</dbReference>
<feature type="repeat" description="WD" evidence="5">
    <location>
        <begin position="258"/>
        <end position="290"/>
    </location>
</feature>
<feature type="transmembrane region" description="Helical" evidence="6">
    <location>
        <begin position="892"/>
        <end position="912"/>
    </location>
</feature>
<keyword evidence="3 6" id="KW-1133">Transmembrane helix</keyword>
<dbReference type="AlphaFoldDB" id="A0A1R2B0J4"/>
<evidence type="ECO:0000313" key="9">
    <source>
        <dbReference type="Proteomes" id="UP000187209"/>
    </source>
</evidence>
<proteinExistence type="predicted"/>
<feature type="transmembrane region" description="Helical" evidence="6">
    <location>
        <begin position="1093"/>
        <end position="1119"/>
    </location>
</feature>
<feature type="transmembrane region" description="Helical" evidence="6">
    <location>
        <begin position="1035"/>
        <end position="1054"/>
    </location>
</feature>
<dbReference type="InterPro" id="IPR053299">
    <property type="entry name" value="ASTRA_WD_repeat"/>
</dbReference>
<dbReference type="InterPro" id="IPR001680">
    <property type="entry name" value="WD40_rpt"/>
</dbReference>
<feature type="transmembrane region" description="Helical" evidence="6">
    <location>
        <begin position="965"/>
        <end position="988"/>
    </location>
</feature>
<sequence length="1268" mass="146034">MFGDNILGIKLPINTSKNIDSRYFEGEDMKFTFNKLEDYIQNFKMTRINTPCQGSAFAITKDERYIVFGSREGRCGVYDYEIQKFIFDIDLKIGSLWTMEFIENDKFILVNGASGAAHKYLFSDFSLVDQFNGHTNQINFIKISSDEKTMYSCSDDRTVRKWNLESSSYEAEILYTHTDTVYAIDLSSDDKFLASGSGDNSVIVYSLELKKVIATLTDPNDLVWCVKFSKKMNFLVAGDEDGLIHVWKFETWEKITTLAGHTARVRFIDISLDGSILVSAGLDCTIKIWDPQGLKKEITLEGHSGWVKCVKISLDQSKIFSISDDRTIAIWKIINDISEIIPNQNIAIELNSSESSNFSLICDINTQTYDLKVKQELLKNDLKNLEVISYSFNIFKNKLYITANNSESNPCFVIYDLANGVKENEKLIKVKKNLYEKNNSETIIKHEELQPADNMDDQLININCIYYSFLFPDERYYVAATYKYLHIFSLPNLSLFATINNILAYKHAAVTNDGLKLFLTGYENILKAFDMSKLLEIQSINLEDSASLMCITPDNQYLIIAFKDSLNILSIKQLQIIKTIPDSGASNIVFSKNQTSFIYSLTDTLCFFDLKNFELITKIELNEKIESFSLCNNNSSIIYITGTNVKILSNPLEINTDEIVIYGNLTNFYSFIDYAYSIILNENPLEYTPEFDSWIIMPYHINLMHFYTYYNKIELLKQALNNKSPFLNSLLGYSPLQICLENGSMKTLDIIYESCYKRLNDGDSWAFHCFGDSLISLNKSGFSKLHNFYEIAFIKSTAPSLPKYCDDSLILPIYIQSNNPVTDINDFDPNYFISDGKSIEFVRSAFKLSISAGSIKSLKFLESILECTNLEIFTTDFLRTILKCKLSAVKGFMVFQTIIYTIYLICLTYTAFFNKFVENNQISVSENSNDAISSWVLLIGFIINVLFFLNELAKMNEGLNYWTNIWNIIDLCRFVLFTVFTWAFYFYAFEISPVLSYLEVLLFLVSWIRGLTFFRTFEKTRYLTVLIFEVFSDMASFMLLTVYSMIGLSLLLLFSEKETYENVFNTIGFTYMTTLGEYQSYGKEVSSFNTLSLIIFTLASIINTILMMNLLISIIGGTFDRIQQELVIRDMKLKAEIIFEIENLMFWKRNMNNPVFIQVILPKGGDNEEGFAWDRKIREIQRSIKTGYDDELSKQIKIKNNNIKEILDSMKKSNEDVIKEMFDSMKKSNEDSINEKIKANNEIIKEMFDSMKKSNDENIEKILAALKN</sequence>
<accession>A0A1R2B0J4</accession>
<evidence type="ECO:0000256" key="4">
    <source>
        <dbReference type="ARBA" id="ARBA00023136"/>
    </source>
</evidence>
<evidence type="ECO:0000313" key="8">
    <source>
        <dbReference type="EMBL" id="OMJ70278.1"/>
    </source>
</evidence>
<evidence type="ECO:0000259" key="7">
    <source>
        <dbReference type="Pfam" id="PF00520"/>
    </source>
</evidence>
<dbReference type="EMBL" id="MPUH01001104">
    <property type="protein sequence ID" value="OMJ70278.1"/>
    <property type="molecule type" value="Genomic_DNA"/>
</dbReference>